<comment type="caution">
    <text evidence="1">The sequence shown here is derived from an EMBL/GenBank/DDBJ whole genome shotgun (WGS) entry which is preliminary data.</text>
</comment>
<dbReference type="EMBL" id="MBTF01000007">
    <property type="protein sequence ID" value="OOQ60331.1"/>
    <property type="molecule type" value="Genomic_DNA"/>
</dbReference>
<sequence length="195" mass="22568">MYIVTKITQNNSSYACDIVLVSDAGNNVPFDKFYKNTFTLLLRTVETFMVRIKNFQMMQNMYSPGNRREIAYQSLGWDLENCLTGFYDNLKSGNISSELSKAHKLNHEWVEEPYKFKSEILSYISSNCQYEKMSAKFLPDDRLKAIRKIGTNLTTIKKTLIKDMIVHAENLTELQLRLYCPSLFIKEAELNGQGT</sequence>
<evidence type="ECO:0000313" key="2">
    <source>
        <dbReference type="Proteomes" id="UP000189739"/>
    </source>
</evidence>
<gene>
    <name evidence="1" type="ORF">BC343_25230</name>
</gene>
<dbReference type="OrthoDB" id="9813090at2"/>
<dbReference type="AlphaFoldDB" id="A0A1S9PHA3"/>
<dbReference type="RefSeq" id="WP_078347609.1">
    <property type="nucleotide sequence ID" value="NZ_MBTF01000007.1"/>
</dbReference>
<organism evidence="1 2">
    <name type="scientific">Mucilaginibacter pedocola</name>
    <dbReference type="NCBI Taxonomy" id="1792845"/>
    <lineage>
        <taxon>Bacteria</taxon>
        <taxon>Pseudomonadati</taxon>
        <taxon>Bacteroidota</taxon>
        <taxon>Sphingobacteriia</taxon>
        <taxon>Sphingobacteriales</taxon>
        <taxon>Sphingobacteriaceae</taxon>
        <taxon>Mucilaginibacter</taxon>
    </lineage>
</organism>
<evidence type="ECO:0000313" key="1">
    <source>
        <dbReference type="EMBL" id="OOQ60331.1"/>
    </source>
</evidence>
<name>A0A1S9PHA3_9SPHI</name>
<protein>
    <submittedName>
        <fullName evidence="1">Uncharacterized protein</fullName>
    </submittedName>
</protein>
<accession>A0A1S9PHA3</accession>
<dbReference type="STRING" id="1792845.BC343_25230"/>
<dbReference type="Proteomes" id="UP000189739">
    <property type="component" value="Unassembled WGS sequence"/>
</dbReference>
<keyword evidence="2" id="KW-1185">Reference proteome</keyword>
<proteinExistence type="predicted"/>
<reference evidence="1 2" key="1">
    <citation type="submission" date="2016-07" db="EMBL/GenBank/DDBJ databases">
        <title>Genomic analysis of zinc-resistant bacterium Mucilaginibacter pedocola TBZ30.</title>
        <authorList>
            <person name="Huang J."/>
            <person name="Tang J."/>
        </authorList>
    </citation>
    <scope>NUCLEOTIDE SEQUENCE [LARGE SCALE GENOMIC DNA]</scope>
    <source>
        <strain evidence="1 2">TBZ30</strain>
    </source>
</reference>